<evidence type="ECO:0000256" key="4">
    <source>
        <dbReference type="ARBA" id="ARBA00022833"/>
    </source>
</evidence>
<keyword evidence="10" id="KW-1185">Reference proteome</keyword>
<evidence type="ECO:0000256" key="3">
    <source>
        <dbReference type="ARBA" id="ARBA00022771"/>
    </source>
</evidence>
<dbReference type="PROSITE" id="PS00518">
    <property type="entry name" value="ZF_RING_1"/>
    <property type="match status" value="1"/>
</dbReference>
<evidence type="ECO:0000256" key="2">
    <source>
        <dbReference type="ARBA" id="ARBA00022723"/>
    </source>
</evidence>
<keyword evidence="3 6" id="KW-0863">Zinc-finger</keyword>
<dbReference type="Pfam" id="PF13923">
    <property type="entry name" value="zf-C3HC4_2"/>
    <property type="match status" value="1"/>
</dbReference>
<proteinExistence type="predicted"/>
<evidence type="ECO:0000313" key="10">
    <source>
        <dbReference type="Proteomes" id="UP000225706"/>
    </source>
</evidence>
<evidence type="ECO:0000256" key="7">
    <source>
        <dbReference type="SAM" id="MobiDB-lite"/>
    </source>
</evidence>
<feature type="compositionally biased region" description="Polar residues" evidence="7">
    <location>
        <begin position="291"/>
        <end position="300"/>
    </location>
</feature>
<dbReference type="STRING" id="50429.A0A2B4SCI7"/>
<evidence type="ECO:0000259" key="8">
    <source>
        <dbReference type="PROSITE" id="PS50089"/>
    </source>
</evidence>
<keyword evidence="4" id="KW-0862">Zinc</keyword>
<reference evidence="10" key="1">
    <citation type="journal article" date="2017" name="bioRxiv">
        <title>Comparative analysis of the genomes of Stylophora pistillata and Acropora digitifera provides evidence for extensive differences between species of corals.</title>
        <authorList>
            <person name="Voolstra C.R."/>
            <person name="Li Y."/>
            <person name="Liew Y.J."/>
            <person name="Baumgarten S."/>
            <person name="Zoccola D."/>
            <person name="Flot J.-F."/>
            <person name="Tambutte S."/>
            <person name="Allemand D."/>
            <person name="Aranda M."/>
        </authorList>
    </citation>
    <scope>NUCLEOTIDE SEQUENCE [LARGE SCALE GENOMIC DNA]</scope>
</reference>
<evidence type="ECO:0000256" key="5">
    <source>
        <dbReference type="ARBA" id="ARBA00023242"/>
    </source>
</evidence>
<keyword evidence="5" id="KW-0539">Nucleus</keyword>
<dbReference type="PROSITE" id="PS50089">
    <property type="entry name" value="ZF_RING_2"/>
    <property type="match status" value="1"/>
</dbReference>
<dbReference type="PANTHER" id="PTHR45893">
    <property type="entry name" value="POLYCOMB GROUP RING FINGER PROTEIN"/>
    <property type="match status" value="1"/>
</dbReference>
<comment type="subcellular location">
    <subcellularLocation>
        <location evidence="1">Nucleus</location>
    </subcellularLocation>
</comment>
<dbReference type="AlphaFoldDB" id="A0A2B4SCI7"/>
<dbReference type="Gene3D" id="3.30.40.10">
    <property type="entry name" value="Zinc/RING finger domain, C3HC4 (zinc finger)"/>
    <property type="match status" value="1"/>
</dbReference>
<dbReference type="OrthoDB" id="1305878at2759"/>
<evidence type="ECO:0000256" key="6">
    <source>
        <dbReference type="PROSITE-ProRule" id="PRU00175"/>
    </source>
</evidence>
<feature type="region of interest" description="Disordered" evidence="7">
    <location>
        <begin position="278"/>
        <end position="326"/>
    </location>
</feature>
<dbReference type="EMBL" id="LSMT01000084">
    <property type="protein sequence ID" value="PFX28384.1"/>
    <property type="molecule type" value="Genomic_DNA"/>
</dbReference>
<dbReference type="GO" id="GO:0031519">
    <property type="term" value="C:PcG protein complex"/>
    <property type="evidence" value="ECO:0007669"/>
    <property type="project" value="UniProtKB-ARBA"/>
</dbReference>
<accession>A0A2B4SCI7</accession>
<sequence length="440" mass="50387">MAERDYVLRVAKRHGNQKQWNEYRRLKNFTNRKVKSAEALHYKNLIESAENPKDMWRSLSSVIGSKNQWGSPFQVHDGKRLVSEPKSVATKFNKFFAAIGSKVAGRLRSVSKDAWKKYETVKEANKQSDIKSILDFQRVEQNTVQSILHSLKVNKAAGLDRIPSRLLKDAEAELAPSITYLKRIKLPVTLLNEHITCKLCNGYLIDAATITECLHTFCKSCLVRHIELVNRCPTCDNQIHESQPLYNIRLDRTMQDIVYKLLPKVEKEEKRRERKFYKDRGMPYPDPKVAVSQTLTSTGPRPSKATKKNKGAAPKTSKTTKVKSYHRTDEQISLQLETYRDGSMCSSTEIEPLPKKFIRLSTQVTIGLLQKFLAWKLHLDSESTVGILYDKTEMGRDLTLKYISDNLCPPKEHSAPLILHYRAMDTEDGYTIVAVLMAED</sequence>
<evidence type="ECO:0000313" key="9">
    <source>
        <dbReference type="EMBL" id="PFX28384.1"/>
    </source>
</evidence>
<dbReference type="Gene3D" id="3.10.20.90">
    <property type="entry name" value="Phosphatidylinositol 3-kinase Catalytic Subunit, Chain A, domain 1"/>
    <property type="match status" value="1"/>
</dbReference>
<dbReference type="SUPFAM" id="SSF57850">
    <property type="entry name" value="RING/U-box"/>
    <property type="match status" value="1"/>
</dbReference>
<keyword evidence="2" id="KW-0479">Metal-binding</keyword>
<dbReference type="FunFam" id="3.30.40.10:FF:000033">
    <property type="entry name" value="Polycomb group RING finger protein 3"/>
    <property type="match status" value="1"/>
</dbReference>
<protein>
    <submittedName>
        <fullName evidence="9">Polycomb group RING finger protein 3</fullName>
    </submittedName>
</protein>
<dbReference type="InterPro" id="IPR013083">
    <property type="entry name" value="Znf_RING/FYVE/PHD"/>
</dbReference>
<name>A0A2B4SCI7_STYPI</name>
<evidence type="ECO:0000256" key="1">
    <source>
        <dbReference type="ARBA" id="ARBA00004123"/>
    </source>
</evidence>
<comment type="caution">
    <text evidence="9">The sequence shown here is derived from an EMBL/GenBank/DDBJ whole genome shotgun (WGS) entry which is preliminary data.</text>
</comment>
<gene>
    <name evidence="9" type="primary">PcgF3</name>
    <name evidence="9" type="ORF">AWC38_SpisGene6865</name>
</gene>
<dbReference type="InterPro" id="IPR051507">
    <property type="entry name" value="PcG_RING_finger"/>
</dbReference>
<dbReference type="Proteomes" id="UP000225706">
    <property type="component" value="Unassembled WGS sequence"/>
</dbReference>
<dbReference type="GO" id="GO:0008270">
    <property type="term" value="F:zinc ion binding"/>
    <property type="evidence" value="ECO:0007669"/>
    <property type="project" value="UniProtKB-KW"/>
</dbReference>
<dbReference type="InterPro" id="IPR017907">
    <property type="entry name" value="Znf_RING_CS"/>
</dbReference>
<feature type="domain" description="RING-type" evidence="8">
    <location>
        <begin position="197"/>
        <end position="236"/>
    </location>
</feature>
<dbReference type="InterPro" id="IPR001841">
    <property type="entry name" value="Znf_RING"/>
</dbReference>
<dbReference type="SMART" id="SM00184">
    <property type="entry name" value="RING"/>
    <property type="match status" value="1"/>
</dbReference>
<organism evidence="9 10">
    <name type="scientific">Stylophora pistillata</name>
    <name type="common">Smooth cauliflower coral</name>
    <dbReference type="NCBI Taxonomy" id="50429"/>
    <lineage>
        <taxon>Eukaryota</taxon>
        <taxon>Metazoa</taxon>
        <taxon>Cnidaria</taxon>
        <taxon>Anthozoa</taxon>
        <taxon>Hexacorallia</taxon>
        <taxon>Scleractinia</taxon>
        <taxon>Astrocoeniina</taxon>
        <taxon>Pocilloporidae</taxon>
        <taxon>Stylophora</taxon>
    </lineage>
</organism>